<dbReference type="AlphaFoldDB" id="A0A9P7GR56"/>
<gene>
    <name evidence="3" type="ORF">H0H81_003751</name>
</gene>
<feature type="compositionally biased region" description="Polar residues" evidence="1">
    <location>
        <begin position="70"/>
        <end position="99"/>
    </location>
</feature>
<dbReference type="EMBL" id="JABCKI010000001">
    <property type="protein sequence ID" value="KAG5654743.1"/>
    <property type="molecule type" value="Genomic_DNA"/>
</dbReference>
<feature type="compositionally biased region" description="Low complexity" evidence="1">
    <location>
        <begin position="153"/>
        <end position="166"/>
    </location>
</feature>
<organism evidence="3 4">
    <name type="scientific">Sphagnurus paluster</name>
    <dbReference type="NCBI Taxonomy" id="117069"/>
    <lineage>
        <taxon>Eukaryota</taxon>
        <taxon>Fungi</taxon>
        <taxon>Dikarya</taxon>
        <taxon>Basidiomycota</taxon>
        <taxon>Agaricomycotina</taxon>
        <taxon>Agaricomycetes</taxon>
        <taxon>Agaricomycetidae</taxon>
        <taxon>Agaricales</taxon>
        <taxon>Tricholomatineae</taxon>
        <taxon>Lyophyllaceae</taxon>
        <taxon>Sphagnurus</taxon>
    </lineage>
</organism>
<evidence type="ECO:0000313" key="3">
    <source>
        <dbReference type="EMBL" id="KAG5654743.1"/>
    </source>
</evidence>
<dbReference type="Pfam" id="PF20415">
    <property type="entry name" value="DUF6699"/>
    <property type="match status" value="1"/>
</dbReference>
<name>A0A9P7GR56_9AGAR</name>
<feature type="region of interest" description="Disordered" evidence="1">
    <location>
        <begin position="1"/>
        <end position="218"/>
    </location>
</feature>
<sequence>MPPLVDPTSGAAAGAGGFIPPPPGVTQGGQAYNAFPGAGQPGPGWTSAPPTTWTSPWLAAQQFQQPPPATSHSWTYPSHPSPYTSWTPPGSWGTGSPAQSWGLATPPSANVPAQNFSYVPQHHSTPPTQESALGHPPGASPWSNGGGDPSHHPAFGPAGSPGGPWASNKNGYPVADMQRTPSREHAAPGFVGGFGLKHTTTPRRSRTTSSNLKPFSLEQQLQAEEYTSQNLARRPRDWRPDYDPRAGLASFIPRVARRRSDVVAYNDPQKRTLHPYLAYKANLPPVFVDIRYEPNLTLEFPQILQAGRVHNHLDLAQLATQPAAQDMRLFHPLLPWYIDITAYHENGITIHDVIRQLFMQLDVPIQARHWFNEELDDSIREKMNREFEVRAGGNPAEIGQGVKRVDFLRGRVFFEGLAKSRNGLWEIKMRRWDQ</sequence>
<comment type="caution">
    <text evidence="3">The sequence shown here is derived from an EMBL/GenBank/DDBJ whole genome shotgun (WGS) entry which is preliminary data.</text>
</comment>
<evidence type="ECO:0000256" key="1">
    <source>
        <dbReference type="SAM" id="MobiDB-lite"/>
    </source>
</evidence>
<protein>
    <recommendedName>
        <fullName evidence="2">DUF6699 domain-containing protein</fullName>
    </recommendedName>
</protein>
<feature type="compositionally biased region" description="Polar residues" evidence="1">
    <location>
        <begin position="107"/>
        <end position="131"/>
    </location>
</feature>
<evidence type="ECO:0000259" key="2">
    <source>
        <dbReference type="Pfam" id="PF20415"/>
    </source>
</evidence>
<dbReference type="OrthoDB" id="3265169at2759"/>
<dbReference type="InterPro" id="IPR046522">
    <property type="entry name" value="DUF6699"/>
</dbReference>
<accession>A0A9P7GR56</accession>
<feature type="domain" description="DUF6699" evidence="2">
    <location>
        <begin position="303"/>
        <end position="422"/>
    </location>
</feature>
<reference evidence="3" key="1">
    <citation type="submission" date="2021-02" db="EMBL/GenBank/DDBJ databases">
        <authorList>
            <person name="Nieuwenhuis M."/>
            <person name="Van De Peppel L.J.J."/>
        </authorList>
    </citation>
    <scope>NUCLEOTIDE SEQUENCE</scope>
    <source>
        <strain evidence="3">D49</strain>
    </source>
</reference>
<proteinExistence type="predicted"/>
<evidence type="ECO:0000313" key="4">
    <source>
        <dbReference type="Proteomes" id="UP000717328"/>
    </source>
</evidence>
<keyword evidence="4" id="KW-1185">Reference proteome</keyword>
<reference evidence="3" key="2">
    <citation type="submission" date="2021-10" db="EMBL/GenBank/DDBJ databases">
        <title>Phylogenomics reveals ancestral predisposition of the termite-cultivated fungus Termitomyces towards a domesticated lifestyle.</title>
        <authorList>
            <person name="Auxier B."/>
            <person name="Grum-Grzhimaylo A."/>
            <person name="Cardenas M.E."/>
            <person name="Lodge J.D."/>
            <person name="Laessoe T."/>
            <person name="Pedersen O."/>
            <person name="Smith M.E."/>
            <person name="Kuyper T.W."/>
            <person name="Franco-Molano E.A."/>
            <person name="Baroni T.J."/>
            <person name="Aanen D.K."/>
        </authorList>
    </citation>
    <scope>NUCLEOTIDE SEQUENCE</scope>
    <source>
        <strain evidence="3">D49</strain>
    </source>
</reference>
<feature type="compositionally biased region" description="Low complexity" evidence="1">
    <location>
        <begin position="43"/>
        <end position="64"/>
    </location>
</feature>
<dbReference type="Proteomes" id="UP000717328">
    <property type="component" value="Unassembled WGS sequence"/>
</dbReference>